<dbReference type="RefSeq" id="WP_126040712.1">
    <property type="nucleotide sequence ID" value="NZ_CP034438.1"/>
</dbReference>
<dbReference type="AlphaFoldDB" id="A0A3Q8WVN0"/>
<dbReference type="EMBL" id="CP034438">
    <property type="protein sequence ID" value="AZN30188.1"/>
    <property type="molecule type" value="Genomic_DNA"/>
</dbReference>
<feature type="chain" id="PRO_5038449823" description="DUF1795 domain-containing protein" evidence="1">
    <location>
        <begin position="23"/>
        <end position="167"/>
    </location>
</feature>
<evidence type="ECO:0000313" key="2">
    <source>
        <dbReference type="EMBL" id="AZN30188.1"/>
    </source>
</evidence>
<keyword evidence="1" id="KW-0732">Signal</keyword>
<gene>
    <name evidence="2" type="ORF">EJO69_07605</name>
</gene>
<protein>
    <recommendedName>
        <fullName evidence="4">DUF1795 domain-containing protein</fullName>
    </recommendedName>
</protein>
<evidence type="ECO:0000313" key="3">
    <source>
        <dbReference type="Proteomes" id="UP000270021"/>
    </source>
</evidence>
<dbReference type="Proteomes" id="UP000270021">
    <property type="component" value="Chromosome"/>
</dbReference>
<keyword evidence="3" id="KW-1185">Reference proteome</keyword>
<evidence type="ECO:0000256" key="1">
    <source>
        <dbReference type="SAM" id="SignalP"/>
    </source>
</evidence>
<accession>A0A3Q8WVN0</accession>
<organism evidence="2 3">
    <name type="scientific">Flaviflexus salsibiostraticola</name>
    <dbReference type="NCBI Taxonomy" id="1282737"/>
    <lineage>
        <taxon>Bacteria</taxon>
        <taxon>Bacillati</taxon>
        <taxon>Actinomycetota</taxon>
        <taxon>Actinomycetes</taxon>
        <taxon>Actinomycetales</taxon>
        <taxon>Actinomycetaceae</taxon>
        <taxon>Flaviflexus</taxon>
    </lineage>
</organism>
<reference evidence="2 3" key="1">
    <citation type="submission" date="2018-12" db="EMBL/GenBank/DDBJ databases">
        <title>Complete genome sequence of Flaviflexus salsibiostraticola KCTC 33148.</title>
        <authorList>
            <person name="Bae J.-W."/>
        </authorList>
    </citation>
    <scope>NUCLEOTIDE SEQUENCE [LARGE SCALE GENOMIC DNA]</scope>
    <source>
        <strain evidence="2 3">KCTC 33148</strain>
    </source>
</reference>
<feature type="signal peptide" evidence="1">
    <location>
        <begin position="1"/>
        <end position="22"/>
    </location>
</feature>
<dbReference type="OrthoDB" id="3268311at2"/>
<dbReference type="KEGG" id="fsl:EJO69_07605"/>
<evidence type="ECO:0008006" key="4">
    <source>
        <dbReference type="Google" id="ProtNLM"/>
    </source>
</evidence>
<dbReference type="PROSITE" id="PS51257">
    <property type="entry name" value="PROKAR_LIPOPROTEIN"/>
    <property type="match status" value="1"/>
</dbReference>
<proteinExistence type="predicted"/>
<name>A0A3Q8WVN0_9ACTO</name>
<sequence>MKGFRSVGAVLAAALALSACLAADDPPAAVSPVTSVEIVVDGWQDLEGSATGYWNAILAAELTAGEGAGSRIVIQEGIPSTMTAREHRDRRVLELEGRGIEAVAIGERMIDAAPAAGLRYRQVNRTSETWYTVKGGLRYVIHLESEEGAREMSPRARDVLAHLQIRR</sequence>